<name>A0A2U8VZM2_9HYPH</name>
<dbReference type="Pfam" id="PF25455">
    <property type="entry name" value="Beta-barrel_CAF17_C"/>
    <property type="match status" value="1"/>
</dbReference>
<dbReference type="AlphaFoldDB" id="A0A2U8VZM2"/>
<dbReference type="Proteomes" id="UP000246058">
    <property type="component" value="Chromosome"/>
</dbReference>
<dbReference type="EMBL" id="CP029551">
    <property type="protein sequence ID" value="AWN38516.1"/>
    <property type="molecule type" value="Genomic_DNA"/>
</dbReference>
<organism evidence="3 4">
    <name type="scientific">Methylobacterium radiodurans</name>
    <dbReference type="NCBI Taxonomy" id="2202828"/>
    <lineage>
        <taxon>Bacteria</taxon>
        <taxon>Pseudomonadati</taxon>
        <taxon>Pseudomonadota</taxon>
        <taxon>Alphaproteobacteria</taxon>
        <taxon>Hyphomicrobiales</taxon>
        <taxon>Methylobacteriaceae</taxon>
        <taxon>Methylobacterium</taxon>
    </lineage>
</organism>
<reference evidence="3 4" key="1">
    <citation type="submission" date="2018-05" db="EMBL/GenBank/DDBJ databases">
        <title>Complete Genome Sequence of Methylobacterium sp. 17Sr1-43.</title>
        <authorList>
            <person name="Srinivasan S."/>
        </authorList>
    </citation>
    <scope>NUCLEOTIDE SEQUENCE [LARGE SCALE GENOMIC DNA]</scope>
    <source>
        <strain evidence="3 4">17Sr1-43</strain>
    </source>
</reference>
<dbReference type="KEGG" id="meti:DK427_24585"/>
<dbReference type="InterPro" id="IPR027266">
    <property type="entry name" value="TrmE/GcvT-like"/>
</dbReference>
<dbReference type="PIRSF" id="PIRSF006487">
    <property type="entry name" value="GcvT"/>
    <property type="match status" value="1"/>
</dbReference>
<proteinExistence type="predicted"/>
<evidence type="ECO:0000256" key="1">
    <source>
        <dbReference type="ARBA" id="ARBA00022946"/>
    </source>
</evidence>
<dbReference type="OrthoDB" id="9796287at2"/>
<feature type="domain" description="CAF17 C-terminal" evidence="2">
    <location>
        <begin position="200"/>
        <end position="272"/>
    </location>
</feature>
<sequence>MPIALLPDRALVTVTGPDATDLLQGVLTCNVATLPEGAARLGALLTPQGKILFDFLISRVVDGFRLDVATEQAPALAKRLSLYKLRAKAEIAADPTVAVAATWDGATTAAEVARVEDTRAPGLGARLYAAEGAFSADASPDDYHVHRVALAVPEGGRDFAFGDAFPHEALMDQLGGVDFRKGCYVGQEVVSRMQHRGTARTRILAAHYPAGEAAAPGTEITAGGKVLGTTSSVAGSRGLATVRLDRLGDALAAGETLRAGDRAVALERPAYAGFAMPETAGAPAA</sequence>
<keyword evidence="4" id="KW-1185">Reference proteome</keyword>
<dbReference type="InterPro" id="IPR045179">
    <property type="entry name" value="YgfZ/GcvT"/>
</dbReference>
<dbReference type="RefSeq" id="WP_109953673.1">
    <property type="nucleotide sequence ID" value="NZ_CP029551.1"/>
</dbReference>
<dbReference type="SUPFAM" id="SSF103025">
    <property type="entry name" value="Folate-binding domain"/>
    <property type="match status" value="1"/>
</dbReference>
<dbReference type="InterPro" id="IPR057460">
    <property type="entry name" value="CAF17_C"/>
</dbReference>
<accession>A0A2U8VZM2</accession>
<protein>
    <submittedName>
        <fullName evidence="3">Folate-binding protein</fullName>
    </submittedName>
</protein>
<dbReference type="PANTHER" id="PTHR22602:SF0">
    <property type="entry name" value="TRANSFERASE CAF17, MITOCHONDRIAL-RELATED"/>
    <property type="match status" value="1"/>
</dbReference>
<evidence type="ECO:0000313" key="4">
    <source>
        <dbReference type="Proteomes" id="UP000246058"/>
    </source>
</evidence>
<keyword evidence="1" id="KW-0809">Transit peptide</keyword>
<gene>
    <name evidence="3" type="ORF">DK427_24585</name>
</gene>
<dbReference type="PANTHER" id="PTHR22602">
    <property type="entry name" value="TRANSFERASE CAF17, MITOCHONDRIAL-RELATED"/>
    <property type="match status" value="1"/>
</dbReference>
<dbReference type="GO" id="GO:0016226">
    <property type="term" value="P:iron-sulfur cluster assembly"/>
    <property type="evidence" value="ECO:0007669"/>
    <property type="project" value="TreeGrafter"/>
</dbReference>
<evidence type="ECO:0000259" key="2">
    <source>
        <dbReference type="Pfam" id="PF25455"/>
    </source>
</evidence>
<dbReference type="Gene3D" id="2.40.30.160">
    <property type="match status" value="1"/>
</dbReference>
<evidence type="ECO:0000313" key="3">
    <source>
        <dbReference type="EMBL" id="AWN38516.1"/>
    </source>
</evidence>
<dbReference type="InterPro" id="IPR017703">
    <property type="entry name" value="YgfZ/GCV_T_CS"/>
</dbReference>
<dbReference type="NCBIfam" id="TIGR03317">
    <property type="entry name" value="ygfZ_signature"/>
    <property type="match status" value="1"/>
</dbReference>
<dbReference type="Gene3D" id="3.30.1360.120">
    <property type="entry name" value="Probable tRNA modification gtpase trme, domain 1"/>
    <property type="match status" value="1"/>
</dbReference>